<keyword evidence="3" id="KW-1185">Reference proteome</keyword>
<dbReference type="EMBL" id="JACHXZ010000002">
    <property type="protein sequence ID" value="MBB3168753.1"/>
    <property type="molecule type" value="Genomic_DNA"/>
</dbReference>
<organism evidence="2 3">
    <name type="scientific">Simiduia aestuariiviva</name>
    <dbReference type="NCBI Taxonomy" id="1510459"/>
    <lineage>
        <taxon>Bacteria</taxon>
        <taxon>Pseudomonadati</taxon>
        <taxon>Pseudomonadota</taxon>
        <taxon>Gammaproteobacteria</taxon>
        <taxon>Cellvibrionales</taxon>
        <taxon>Cellvibrionaceae</taxon>
        <taxon>Simiduia</taxon>
    </lineage>
</organism>
<evidence type="ECO:0000313" key="3">
    <source>
        <dbReference type="Proteomes" id="UP000559987"/>
    </source>
</evidence>
<dbReference type="AlphaFoldDB" id="A0A839UM26"/>
<dbReference type="Proteomes" id="UP000559987">
    <property type="component" value="Unassembled WGS sequence"/>
</dbReference>
<evidence type="ECO:0000313" key="2">
    <source>
        <dbReference type="EMBL" id="MBB3168753.1"/>
    </source>
</evidence>
<accession>A0A839UM26</accession>
<dbReference type="RefSeq" id="WP_246341230.1">
    <property type="nucleotide sequence ID" value="NZ_JACHXZ010000002.1"/>
</dbReference>
<dbReference type="Pfam" id="PF20419">
    <property type="entry name" value="DUF6701"/>
    <property type="match status" value="1"/>
</dbReference>
<gene>
    <name evidence="2" type="ORF">FHS30_001937</name>
</gene>
<proteinExistence type="predicted"/>
<reference evidence="2 3" key="1">
    <citation type="submission" date="2020-08" db="EMBL/GenBank/DDBJ databases">
        <title>Genomic Encyclopedia of Type Strains, Phase III (KMG-III): the genomes of soil and plant-associated and newly described type strains.</title>
        <authorList>
            <person name="Whitman W."/>
        </authorList>
    </citation>
    <scope>NUCLEOTIDE SEQUENCE [LARGE SCALE GENOMIC DNA]</scope>
    <source>
        <strain evidence="2 3">CECT 8571</strain>
    </source>
</reference>
<dbReference type="InterPro" id="IPR046524">
    <property type="entry name" value="DUF6701"/>
</dbReference>
<name>A0A839UM26_9GAMM</name>
<sequence length="747" mass="76830">MRTHPCPFSATLGSFQIDVGGGVASVCAAKEISITAFDTNGAVLADYSGTVSISTSTAHGDWSATEGGTPSGDPPTNALAPGANDSGAAGYTFAGVNDGGAIAVFLNNQHAEQLTITVSDATAGVSTTSSLLGFSENAFDIQNTDALAADIVGGRDHNFRIDMWRRDPSSGDCSVATNYNVGAIKMWVTRVIPDDPSGAAPSVRTGSGVFGLPNSSPASANVTFPFVAGTANFELLTTDVGKYRIDVSDDASGFSDQAILGATSTLIVRPFALDIQAAGNPAGVTATGPAFIPAGQNFNVTARAVLWSASDDGNDDGIADGHADGNPSTGAILSDNTVAASFGQESPTEGVQLSATLIAPLGGADPGLGNGDSPSDGRQIASFSSGVGTSGNVFFAEVGAIEINSLVLDGDYLAMGSARTQKIIGSSYVGRFYPASFALTAGSVTEACDTFSYMEQPFVADYQLTALNGRPAPTTTTNYAGAFAKLGGGSGTFNYGARGNAQDLSARLAGLVTTVSWSAGVGSVVLDPVTFTRQLSTAPDGPITDLALGVIPQDTDGVTLATASLDLDVDGDSVDDHGLLGGSIQRYGRLRAKDAFGPESASIPMFWQTEYYNGAQFVRATDDNCSQLAFSQINFVGATTSVNAGAQTVTVSQGGVDSVFDFSDPLGSQTCMTASEVGFCQGFAGVAYGATGVTGSYPVEVNLANYPHLRFDWDGDGNYGDTQLPRFTINFENYRGHDRIIFWRERL</sequence>
<evidence type="ECO:0000259" key="1">
    <source>
        <dbReference type="Pfam" id="PF20419"/>
    </source>
</evidence>
<feature type="domain" description="DUF6701" evidence="1">
    <location>
        <begin position="123"/>
        <end position="746"/>
    </location>
</feature>
<protein>
    <recommendedName>
        <fullName evidence="1">DUF6701 domain-containing protein</fullName>
    </recommendedName>
</protein>
<comment type="caution">
    <text evidence="2">The sequence shown here is derived from an EMBL/GenBank/DDBJ whole genome shotgun (WGS) entry which is preliminary data.</text>
</comment>